<protein>
    <submittedName>
        <fullName evidence="1">Uncharacterized protein</fullName>
    </submittedName>
</protein>
<evidence type="ECO:0000313" key="1">
    <source>
        <dbReference type="EMBL" id="TXB61741.1"/>
    </source>
</evidence>
<dbReference type="AlphaFoldDB" id="A0A5C6RHD9"/>
<dbReference type="RefSeq" id="WP_147168848.1">
    <property type="nucleotide sequence ID" value="NZ_VOOR01000046.1"/>
</dbReference>
<evidence type="ECO:0000313" key="2">
    <source>
        <dbReference type="Proteomes" id="UP000321580"/>
    </source>
</evidence>
<accession>A0A5C6RHD9</accession>
<name>A0A5C6RHD9_9BACT</name>
<sequence>MSKQVEVAYLYRDAGNYKLYGRAVLHCEGQRPIGELRQLLEGVLIDGAYFLPGVQFLKYETF</sequence>
<gene>
    <name evidence="1" type="ORF">FRY97_17410</name>
</gene>
<dbReference type="Proteomes" id="UP000321580">
    <property type="component" value="Unassembled WGS sequence"/>
</dbReference>
<dbReference type="EMBL" id="VOOR01000046">
    <property type="protein sequence ID" value="TXB61741.1"/>
    <property type="molecule type" value="Genomic_DNA"/>
</dbReference>
<reference evidence="1 2" key="1">
    <citation type="submission" date="2019-08" db="EMBL/GenBank/DDBJ databases">
        <title>Genome of Phaeodactylibacter luteus.</title>
        <authorList>
            <person name="Bowman J.P."/>
        </authorList>
    </citation>
    <scope>NUCLEOTIDE SEQUENCE [LARGE SCALE GENOMIC DNA]</scope>
    <source>
        <strain evidence="1 2">KCTC 42180</strain>
    </source>
</reference>
<proteinExistence type="predicted"/>
<organism evidence="1 2">
    <name type="scientific">Phaeodactylibacter luteus</name>
    <dbReference type="NCBI Taxonomy" id="1564516"/>
    <lineage>
        <taxon>Bacteria</taxon>
        <taxon>Pseudomonadati</taxon>
        <taxon>Bacteroidota</taxon>
        <taxon>Saprospiria</taxon>
        <taxon>Saprospirales</taxon>
        <taxon>Haliscomenobacteraceae</taxon>
        <taxon>Phaeodactylibacter</taxon>
    </lineage>
</organism>
<dbReference type="OrthoDB" id="799013at2"/>
<keyword evidence="2" id="KW-1185">Reference proteome</keyword>
<comment type="caution">
    <text evidence="1">The sequence shown here is derived from an EMBL/GenBank/DDBJ whole genome shotgun (WGS) entry which is preliminary data.</text>
</comment>